<accession>A0ABS8YC08</accession>
<feature type="transmembrane region" description="Helical" evidence="1">
    <location>
        <begin position="7"/>
        <end position="27"/>
    </location>
</feature>
<dbReference type="PANTHER" id="PTHR33979">
    <property type="entry name" value="OS02G0221600 PROTEIN"/>
    <property type="match status" value="1"/>
</dbReference>
<evidence type="ECO:0000256" key="1">
    <source>
        <dbReference type="SAM" id="Phobius"/>
    </source>
</evidence>
<evidence type="ECO:0000313" key="3">
    <source>
        <dbReference type="Proteomes" id="UP001199916"/>
    </source>
</evidence>
<reference evidence="2 3" key="1">
    <citation type="submission" date="2021-11" db="EMBL/GenBank/DDBJ databases">
        <title>Draft genome sequence of Paenibacillus profundus YoMME, a new Gram-positive bacteria with exoelectrogenic properties.</title>
        <authorList>
            <person name="Hubenova Y."/>
            <person name="Hubenova E."/>
            <person name="Manasiev Y."/>
            <person name="Peykov S."/>
            <person name="Mitov M."/>
        </authorList>
    </citation>
    <scope>NUCLEOTIDE SEQUENCE [LARGE SCALE GENOMIC DNA]</scope>
    <source>
        <strain evidence="2 3">YoMME</strain>
    </source>
</reference>
<keyword evidence="1" id="KW-1133">Transmembrane helix</keyword>
<proteinExistence type="predicted"/>
<feature type="transmembrane region" description="Helical" evidence="1">
    <location>
        <begin position="149"/>
        <end position="174"/>
    </location>
</feature>
<dbReference type="Pfam" id="PF13398">
    <property type="entry name" value="Peptidase_M50B"/>
    <property type="match status" value="1"/>
</dbReference>
<feature type="transmembrane region" description="Helical" evidence="1">
    <location>
        <begin position="124"/>
        <end position="142"/>
    </location>
</feature>
<evidence type="ECO:0000313" key="2">
    <source>
        <dbReference type="EMBL" id="MCE5168409.1"/>
    </source>
</evidence>
<sequence>MNKWWKTIAFIVGAAILTRWIPFSSFFRNVDTLVHEFGHAIVTLLLSGKVQYIHLFADHSGVTYSSVAHSWRFIPISLAGYTISALFTVLLFYLYSRGKQQAGLITLSVLALVNVLFFVRNSFGVMWCIGFIVLSAAIYFVPWRWLRDFYYLLVAFICLVESVLGPLFLIVASIQQPTQAGDASNLSAATFIPAVFWSLLFTAVAIACARVAMGLFFNANRRPPAGTRPAFGWSKHARRT</sequence>
<comment type="caution">
    <text evidence="2">The sequence shown here is derived from an EMBL/GenBank/DDBJ whole genome shotgun (WGS) entry which is preliminary data.</text>
</comment>
<protein>
    <submittedName>
        <fullName evidence="2">M50 family metallopeptidase</fullName>
    </submittedName>
</protein>
<organism evidence="2 3">
    <name type="scientific">Paenibacillus profundus</name>
    <dbReference type="NCBI Taxonomy" id="1173085"/>
    <lineage>
        <taxon>Bacteria</taxon>
        <taxon>Bacillati</taxon>
        <taxon>Bacillota</taxon>
        <taxon>Bacilli</taxon>
        <taxon>Bacillales</taxon>
        <taxon>Paenibacillaceae</taxon>
        <taxon>Paenibacillus</taxon>
    </lineage>
</organism>
<feature type="transmembrane region" description="Helical" evidence="1">
    <location>
        <begin position="194"/>
        <end position="217"/>
    </location>
</feature>
<dbReference type="EMBL" id="JAJNBZ010000002">
    <property type="protein sequence ID" value="MCE5168409.1"/>
    <property type="molecule type" value="Genomic_DNA"/>
</dbReference>
<keyword evidence="1" id="KW-0472">Membrane</keyword>
<feature type="transmembrane region" description="Helical" evidence="1">
    <location>
        <begin position="102"/>
        <end position="118"/>
    </location>
</feature>
<name>A0ABS8YC08_9BACL</name>
<gene>
    <name evidence="2" type="ORF">LQV63_03655</name>
</gene>
<keyword evidence="1" id="KW-0812">Transmembrane</keyword>
<keyword evidence="3" id="KW-1185">Reference proteome</keyword>
<dbReference type="RefSeq" id="WP_019420821.1">
    <property type="nucleotide sequence ID" value="NZ_JAJNBZ010000002.1"/>
</dbReference>
<dbReference type="PANTHER" id="PTHR33979:SF2">
    <property type="entry name" value="PEPTIDASE M50B-LIKE-DOMAIN-CONTAINING PROTEIN"/>
    <property type="match status" value="1"/>
</dbReference>
<dbReference type="InterPro" id="IPR049500">
    <property type="entry name" value="Peptidase_M50B-like"/>
</dbReference>
<dbReference type="Proteomes" id="UP001199916">
    <property type="component" value="Unassembled WGS sequence"/>
</dbReference>
<feature type="transmembrane region" description="Helical" evidence="1">
    <location>
        <begin position="73"/>
        <end position="95"/>
    </location>
</feature>